<reference evidence="1" key="1">
    <citation type="journal article" date="2014" name="Front. Microbiol.">
        <title>High frequency of phylogenetically diverse reductive dehalogenase-homologous genes in deep subseafloor sedimentary metagenomes.</title>
        <authorList>
            <person name="Kawai M."/>
            <person name="Futagami T."/>
            <person name="Toyoda A."/>
            <person name="Takaki Y."/>
            <person name="Nishi S."/>
            <person name="Hori S."/>
            <person name="Arai W."/>
            <person name="Tsubouchi T."/>
            <person name="Morono Y."/>
            <person name="Uchiyama I."/>
            <person name="Ito T."/>
            <person name="Fujiyama A."/>
            <person name="Inagaki F."/>
            <person name="Takami H."/>
        </authorList>
    </citation>
    <scope>NUCLEOTIDE SEQUENCE</scope>
    <source>
        <strain evidence="1">Expedition CK06-06</strain>
    </source>
</reference>
<proteinExistence type="predicted"/>
<gene>
    <name evidence="1" type="ORF">S03H2_42064</name>
</gene>
<sequence length="41" mass="4991">MDTERYKGPTKRGVRFYLFDGIWEKTFELLKAFNEEFEKIG</sequence>
<name>X1IZH1_9ZZZZ</name>
<dbReference type="AlphaFoldDB" id="X1IZH1"/>
<organism evidence="1">
    <name type="scientific">marine sediment metagenome</name>
    <dbReference type="NCBI Taxonomy" id="412755"/>
    <lineage>
        <taxon>unclassified sequences</taxon>
        <taxon>metagenomes</taxon>
        <taxon>ecological metagenomes</taxon>
    </lineage>
</organism>
<dbReference type="EMBL" id="BARU01026162">
    <property type="protein sequence ID" value="GAH74655.1"/>
    <property type="molecule type" value="Genomic_DNA"/>
</dbReference>
<evidence type="ECO:0000313" key="1">
    <source>
        <dbReference type="EMBL" id="GAH74655.1"/>
    </source>
</evidence>
<protein>
    <submittedName>
        <fullName evidence="1">Uncharacterized protein</fullName>
    </submittedName>
</protein>
<comment type="caution">
    <text evidence="1">The sequence shown here is derived from an EMBL/GenBank/DDBJ whole genome shotgun (WGS) entry which is preliminary data.</text>
</comment>
<accession>X1IZH1</accession>